<proteinExistence type="inferred from homology"/>
<keyword evidence="2" id="KW-0812">Transmembrane</keyword>
<feature type="transmembrane region" description="Helical" evidence="2">
    <location>
        <begin position="148"/>
        <end position="169"/>
    </location>
</feature>
<dbReference type="PANTHER" id="PTHR33219:SF14">
    <property type="entry name" value="PROTEIN COFACTOR ASSEMBLY OF COMPLEX C SUBUNIT B CCB3, CHLOROPLASTIC-RELATED"/>
    <property type="match status" value="1"/>
</dbReference>
<comment type="caution">
    <text evidence="3">The sequence shown here is derived from an EMBL/GenBank/DDBJ whole genome shotgun (WGS) entry which is preliminary data.</text>
</comment>
<keyword evidence="2" id="KW-0472">Membrane</keyword>
<dbReference type="InterPro" id="IPR003425">
    <property type="entry name" value="CCB3/YggT"/>
</dbReference>
<name>A0ABV4I8X5_9BURK</name>
<feature type="transmembrane region" description="Helical" evidence="2">
    <location>
        <begin position="93"/>
        <end position="121"/>
    </location>
</feature>
<dbReference type="RefSeq" id="WP_370889930.1">
    <property type="nucleotide sequence ID" value="NZ_JBGJLR010000001.1"/>
</dbReference>
<dbReference type="Pfam" id="PF02325">
    <property type="entry name" value="CCB3_YggT"/>
    <property type="match status" value="2"/>
</dbReference>
<dbReference type="Proteomes" id="UP001567350">
    <property type="component" value="Unassembled WGS sequence"/>
</dbReference>
<dbReference type="PANTHER" id="PTHR33219">
    <property type="entry name" value="YLMG HOMOLOG PROTEIN 2, CHLOROPLASTIC"/>
    <property type="match status" value="1"/>
</dbReference>
<accession>A0ABV4I8X5</accession>
<keyword evidence="2" id="KW-1133">Transmembrane helix</keyword>
<comment type="similarity">
    <text evidence="1">Belongs to the YggT family.</text>
</comment>
<protein>
    <submittedName>
        <fullName evidence="3">YggT family protein</fullName>
    </submittedName>
</protein>
<evidence type="ECO:0000256" key="1">
    <source>
        <dbReference type="ARBA" id="ARBA00010894"/>
    </source>
</evidence>
<feature type="transmembrane region" description="Helical" evidence="2">
    <location>
        <begin position="6"/>
        <end position="26"/>
    </location>
</feature>
<organism evidence="3 4">
    <name type="scientific">Comamonas jiangduensis</name>
    <dbReference type="NCBI Taxonomy" id="1194168"/>
    <lineage>
        <taxon>Bacteria</taxon>
        <taxon>Pseudomonadati</taxon>
        <taxon>Pseudomonadota</taxon>
        <taxon>Betaproteobacteria</taxon>
        <taxon>Burkholderiales</taxon>
        <taxon>Comamonadaceae</taxon>
        <taxon>Comamonas</taxon>
    </lineage>
</organism>
<dbReference type="EMBL" id="JBGJLR010000001">
    <property type="protein sequence ID" value="MEZ2738172.1"/>
    <property type="molecule type" value="Genomic_DNA"/>
</dbReference>
<evidence type="ECO:0000313" key="3">
    <source>
        <dbReference type="EMBL" id="MEZ2738172.1"/>
    </source>
</evidence>
<evidence type="ECO:0000256" key="2">
    <source>
        <dbReference type="SAM" id="Phobius"/>
    </source>
</evidence>
<evidence type="ECO:0000313" key="4">
    <source>
        <dbReference type="Proteomes" id="UP001567350"/>
    </source>
</evidence>
<keyword evidence="4" id="KW-1185">Reference proteome</keyword>
<sequence length="189" mass="20782">MMVQILQFLLEVVCGLVAGACLLRLYMQAQRIPFNNPVGKLVFALSDWLVMPLRKLVPSRTQYDLSSLLAAMLVMLVQYLLLWLLLGAVGNPLMVLVLAIFGLVRMVLTGLIGILIVYAILSWVQPHSPIAGILHRLSEPVLRPLRKLIPLVGGVDLSALVAIIALQVMQMMLSHIQFSLLSGMTAVAY</sequence>
<feature type="transmembrane region" description="Helical" evidence="2">
    <location>
        <begin position="68"/>
        <end position="86"/>
    </location>
</feature>
<gene>
    <name evidence="3" type="ORF">ACBP88_01665</name>
</gene>
<reference evidence="3 4" key="1">
    <citation type="submission" date="2024-08" db="EMBL/GenBank/DDBJ databases">
        <authorList>
            <person name="Feng Z."/>
            <person name="Ronholm J."/>
        </authorList>
    </citation>
    <scope>NUCLEOTIDE SEQUENCE [LARGE SCALE GENOMIC DNA]</scope>
    <source>
        <strain evidence="3 4">4-AB0-8</strain>
    </source>
</reference>